<name>A0A336LNB0_CULSO</name>
<keyword evidence="10" id="KW-0347">Helicase</keyword>
<dbReference type="SMART" id="SM00487">
    <property type="entry name" value="DEXDc"/>
    <property type="match status" value="1"/>
</dbReference>
<evidence type="ECO:0000259" key="19">
    <source>
        <dbReference type="PROSITE" id="PS51192"/>
    </source>
</evidence>
<dbReference type="GO" id="GO:0003724">
    <property type="term" value="F:RNA helicase activity"/>
    <property type="evidence" value="ECO:0007669"/>
    <property type="project" value="UniProtKB-EC"/>
</dbReference>
<dbReference type="GO" id="GO:0005737">
    <property type="term" value="C:cytoplasm"/>
    <property type="evidence" value="ECO:0007669"/>
    <property type="project" value="UniProtKB-SubCell"/>
</dbReference>
<dbReference type="SUPFAM" id="SSF63748">
    <property type="entry name" value="Tudor/PWWP/MBT"/>
    <property type="match status" value="1"/>
</dbReference>
<dbReference type="PROSITE" id="PS00690">
    <property type="entry name" value="DEAH_ATP_HELICASE"/>
    <property type="match status" value="1"/>
</dbReference>
<keyword evidence="6" id="KW-0963">Cytoplasm</keyword>
<dbReference type="InterPro" id="IPR013087">
    <property type="entry name" value="Znf_C2H2_type"/>
</dbReference>
<evidence type="ECO:0000256" key="14">
    <source>
        <dbReference type="ARBA" id="ARBA00023254"/>
    </source>
</evidence>
<evidence type="ECO:0000256" key="9">
    <source>
        <dbReference type="ARBA" id="ARBA00022801"/>
    </source>
</evidence>
<dbReference type="SMART" id="SM00847">
    <property type="entry name" value="HA2"/>
    <property type="match status" value="1"/>
</dbReference>
<dbReference type="Gene3D" id="2.30.30.140">
    <property type="match status" value="1"/>
</dbReference>
<sequence length="3687" mass="422896">MKISREEYKNILYICKKFNISRESVHLKTLASILDKRLLRLRVVLRFSVKHKKNHHYLCYNSIKRFDIRRKYLKEKACKSANSLKSWRRAVRKVRQSNFIAYEEEDIVEHCETNETVKEQSQQVRDKLKEQLQLLQLGKKNKQNDDVKIASVCKNDDTIQKSNINITNGNTDTQDSIHGECFDDDDEMDPLRVTPEIPNEVSDCEEHKKKIPVDLKTPIKDIVDEVSEVESTTTPNLSDTGYNSPSITPSKKGFLDSLLNKFKPTNFEKKLQKDKIEEDFQEDKLPQPILIPLTVETGQRTTRMRARKAVHQIKKEVEEVSVAKSRDSKENPFKVSEKQVPLLLPTPRAQNTKASAFVDQESAEEVKVKLEKIEEDELKNIDQKEHEGLVCSGMKPPHLDRPKKLVDLVRPRTVAEKRQLMQKKKGIKFLMMENESKIYNELAKINREDYDYQFNFPMLTALQKETVPYRRDAWRALSFLKTEKNRFFYKVVYVDGVKCNLLGSRGNFDGKKKFRAVCTPFPKYLEYRLRVPCCKPIKMPKNIKFNLDIPTEPAEPVAAKKLLDYDKIILNMKPGPLSEKLRKQTSRLSTDECLGPLELYTMPTVELEFHPKLGRPIDPKIQPYFKYLLPYENITEKWARFSVSLLKENDKDIVDAKFSFPIEYSNNQNKIMIRRRKEMQANISVEDKILADDIEKPLNFAKTIDPDDKLGLEISQILTEMTNCVAIGLSESCFIQNDPDIDYDKTDKPLEIITPPKSVKDKSLSRRVVRELRKLNATFITADNQNGKCSESFCDKGCICESLSTSLTYKNHCKNQECMLECTCTSNRYHLNDEEIKDCSFTSDEVQSLREKATARLARVEKEFTPTLVLSNNSTYLIPGSDREHARRSKRAPKRFSDFVDSSKISTGPFDETNDIVPLSEPAKSKFTPKDPLEAAVYNMKHCNVVLRQLQHVNSIEPWCMVHRLYKCFCNGQATEGRPFTFDDLEERLEERYDYGTRKPIYEFERLDRKENGRRSFDQSVTSVNSSTAKENAEKRLKRFSSSSSNNSKPDMEMPPTKLRRSSIAQPLVDLNSLDMEKFDTNVAQRCFPIDTKYQTRDPLETNLKKVAIKKYEEKHAYAEKLLQKRLTECERHFLEENRKNQPKATPAPNNSNATPIVQNPIERREFPKKKRKSVLNRPIRLNISNSEEEIEAIALLKPLVTKNMILVATGKNKILAKKDYFYAGKLDFTKVIEKTNNTIFIIEKTPEEQANNIDFLKCNRLVRRAKAVDINKVINIILQPDSADVKEIAASQESSQDDDSCSQSSVNIQDSDATYKDMGVQKIQHINMMISKAMQYICKLQKENSPKLIEPNISKLYFFTWKCMLQGFQQNLLSVWEIKCEGNRKAVIVTQNETKPAIEQLESLKNIKECTAEMPELSLFSKMLLLKIDDERTKNLSLTLYGGTNFWRITGFVNSENDYQRNGVVARPTPETHPVLSAKINYLFNLLHNTSQKDTTIKKSTEQNDADKNKTNIKICSTDNMPTIKSLFLPIPEIPDQRWLMLQVENDFSDIFIPDWGDYLSYDKISCALTLAKEHSKTVRVTMNDKFPEIYATPHRTNCIFFGPYRMNQDIDFILCQNVDGKWLLREDYEKKYNIKKENATFASWLYPKRDGEPSPRVNKPTAKVSTSENSSEPLPFKISHVQTAITDPNLIPILDSDEEQESVVVKNESMKRKSIDIIPSKTIEILPSKPEKRQKTDVPLKVTLLRKNGDAFEIKSKESEVKESSIQKKDSTIVRLSMPGVSSDKNAANVIGRRISLPLSALNSMKPVQQSQGGVSILKSTIQANKSTVDNQKPSTSKANLKVSNNPEVGKSLLQQVVIQTPTGMQIKSIVKKHKKSVSPVKKPAPPHPPENKIKNLQQSLPSSISIIPVNSTQNKQPVIAKPPVTKETVSVQPNKPPIATPSTPQPTTSQKSITNSNSIPQADVVHGYYISSIPEIGRILAEKRGNRLVLKMRNCDGYYVRRQFLAGQSTQYLNRYLRGLVLSFIPENYNLQWTFETSKQIIDKYPEHDPNKVPRKIIITEQGVVNLKQKWDDLTYLERLDKSQYLKILLIKLAEDCFPNQKFSNWDALQILQSEIERLEAQTPQLAQTKIELQSKNSELLGKFDTLKSLYPDVKLEPDSSQASTEISSLFAQEISKETDSDDVEFVSFQKKGLEMDIDEFLDINKPLRKRIVRATNLVCQQQSNAHIESLPVRERVGNDFSKTLKAEFDAKLVDRLAKLAVSEPLTSQRSVEFETTSCDTENAPIRNANNNPTSDYLSIYKRYKFNVPPANPNLPIHAYRRSIMKKIHNSPVIIIKGETGCGKSTQVPQFILDEAYRTKEDCNIVVTQPRRIAAISLAEQVCRERGCDLNTLVGYQIGLDRQVSDDTKITYCTTGVLLQKLIQAKRMDMYSHIVLDEIHERDEDLEFLVIAIKRFMLSDPYQTKIILMSATIDVDEFATYFRLPCVDGQMLKAPTLDLKGERQHKIMTFYLDHLKELNFNIMLDYENPGISPKMYRAAVALITLFSSPQFAANGNCLLLFLPGINEIAEMYKTLEGERLRLISEGLPDTNWNILPLHSIISSKEQRNVFKRAPPGTVKIILATNIAESSITVPDVMCVIDFCLTRTLEVDPETGFSMLRLKWASKNSCDQRQGRTGRTSEGRCYRLVSKRFFYEQMSDNETPALIRCSLEKIVLKAKTLDSDVAPDKIIGLAIEPPDLTDIRYAILNLKETRGLHFNVGNHYSPDDGDLTFIGKVMEALPLDIRASRIIVMGYIFNVLDECIIMAAGITVQKVFTQNFKEPMKTYTQKSIFADGSGSDLIAIYFAYQYFIRKIQDNPMKHDDQRVREAERYCLDIKGLYEMFHLVHEINKRIEAFNLRSPDVVNRQVLKECEKNIILKICIAGAFYPNYYLRSSSISQEERERQTFHDLNGRDPSNTIYYRGIGTEEMGILYQDQVKNFLFTKGVIKAKDDVKVTFDDGAQKMYVTFLDKQDPKDANSKTEWLPGKIKTQIYKAIKLTREKERLRLKILEKSSMHQYAQRVGAGVYENNIFVPSTFNLKPHMLKLCCLPDTYVKDLMGSIVNVISPNKFWIKPFVNNNKRIMDKIQESLNRHELQPIKNLNNIIGKMVAIKISNDSQYYRGKVLSNPILENGIQKCMVFCIDIGEEHYVDTSKLMSVDDITVNERKLGLPKGSRIPMNEIPPRIFEATLSEVRPSYITSTSGKWTPEAIKRFKDLVENIVDFIEIYSVWNGVASVILKDDHGEIINQKLINEGHAQTCEECYPSKYDHGLRFSAQNFSIKQNNNELSPSQETTEYLTQFFYKPIPPPPEHLCTKMIMLKGPISPLETTLHSTMRSAYGKGLVIERLSVNSVLLDTDPQDPTDRLIVASAVGTSEKQNNLVLRNTTVMPNIHGFAALMAILFAPRVELHPDKSKSRYNSILCGLGYNPRTNVGYYEEHDVVLNLDCKLDNDDLIMINKLRYTMSSLLHTTVDENVPNLKPTDIVVLQKDLIYTLFKFLQKERQLIDVQIHSFTDQKWGAFEGEKMNEVDGTQIYGERAVFPSFSFLKLQQESEDDKTKYRMNNTELHLIAFCNGHIGGPEIKCLLCSKILTTAPEVRIHLFTKLHKDRAEQYEATFDVEEFLPERKQIDKRFNRSFSSIYTNDF</sequence>
<protein>
    <recommendedName>
        <fullName evidence="4">Probable ATP-dependent RNA helicase spindle-E</fullName>
        <ecNumber evidence="3">3.6.4.13</ecNumber>
    </recommendedName>
</protein>
<gene>
    <name evidence="22" type="primary">CSON015109</name>
</gene>
<evidence type="ECO:0000313" key="22">
    <source>
        <dbReference type="EMBL" id="SSX19572.1"/>
    </source>
</evidence>
<dbReference type="FunFam" id="3.40.50.300:FF:001760">
    <property type="entry name" value="ATP-dependent RNA helicase"/>
    <property type="match status" value="1"/>
</dbReference>
<evidence type="ECO:0000256" key="12">
    <source>
        <dbReference type="ARBA" id="ARBA00022871"/>
    </source>
</evidence>
<evidence type="ECO:0000256" key="15">
    <source>
        <dbReference type="ARBA" id="ARBA00047984"/>
    </source>
</evidence>
<dbReference type="SMART" id="SM00490">
    <property type="entry name" value="HELICc"/>
    <property type="match status" value="1"/>
</dbReference>
<dbReference type="InterPro" id="IPR007502">
    <property type="entry name" value="Helicase-assoc_dom"/>
</dbReference>
<comment type="similarity">
    <text evidence="2">Belongs to the DEAD box helicase family. DEAH subfamily.</text>
</comment>
<evidence type="ECO:0000256" key="11">
    <source>
        <dbReference type="ARBA" id="ARBA00022840"/>
    </source>
</evidence>
<dbReference type="PROSITE" id="PS51194">
    <property type="entry name" value="HELICASE_CTER"/>
    <property type="match status" value="1"/>
</dbReference>
<dbReference type="Pfam" id="PF00271">
    <property type="entry name" value="Helicase_C"/>
    <property type="match status" value="1"/>
</dbReference>
<dbReference type="Gene3D" id="3.40.50.300">
    <property type="entry name" value="P-loop containing nucleotide triphosphate hydrolases"/>
    <property type="match status" value="2"/>
</dbReference>
<comment type="catalytic activity">
    <reaction evidence="15">
        <text>ATP + H2O = ADP + phosphate + H(+)</text>
        <dbReference type="Rhea" id="RHEA:13065"/>
        <dbReference type="ChEBI" id="CHEBI:15377"/>
        <dbReference type="ChEBI" id="CHEBI:15378"/>
        <dbReference type="ChEBI" id="CHEBI:30616"/>
        <dbReference type="ChEBI" id="CHEBI:43474"/>
        <dbReference type="ChEBI" id="CHEBI:456216"/>
        <dbReference type="EC" id="3.6.4.13"/>
    </reaction>
</comment>
<feature type="domain" description="Helicase ATP-binding" evidence="19">
    <location>
        <begin position="2328"/>
        <end position="2494"/>
    </location>
</feature>
<dbReference type="GO" id="GO:0003723">
    <property type="term" value="F:RNA binding"/>
    <property type="evidence" value="ECO:0007669"/>
    <property type="project" value="TreeGrafter"/>
</dbReference>
<dbReference type="PROSITE" id="PS51192">
    <property type="entry name" value="HELICASE_ATP_BIND_1"/>
    <property type="match status" value="1"/>
</dbReference>
<keyword evidence="14" id="KW-0469">Meiosis</keyword>
<dbReference type="Gene3D" id="2.40.50.90">
    <property type="match status" value="1"/>
</dbReference>
<dbReference type="PANTHER" id="PTHR18934:SF113">
    <property type="entry name" value="ATP-DEPENDENT RNA HELICASE TDRD9"/>
    <property type="match status" value="1"/>
</dbReference>
<dbReference type="Pfam" id="PF00567">
    <property type="entry name" value="TUDOR"/>
    <property type="match status" value="1"/>
</dbReference>
<dbReference type="GO" id="GO:0007283">
    <property type="term" value="P:spermatogenesis"/>
    <property type="evidence" value="ECO:0007669"/>
    <property type="project" value="UniProtKB-KW"/>
</dbReference>
<evidence type="ECO:0000256" key="17">
    <source>
        <dbReference type="SAM" id="MobiDB-lite"/>
    </source>
</evidence>
<dbReference type="PANTHER" id="PTHR18934">
    <property type="entry name" value="ATP-DEPENDENT RNA HELICASE"/>
    <property type="match status" value="1"/>
</dbReference>
<keyword evidence="16" id="KW-0175">Coiled coil</keyword>
<feature type="compositionally biased region" description="Polar residues" evidence="17">
    <location>
        <begin position="1018"/>
        <end position="1030"/>
    </location>
</feature>
<dbReference type="SUPFAM" id="SSF52540">
    <property type="entry name" value="P-loop containing nucleoside triphosphate hydrolases"/>
    <property type="match status" value="1"/>
</dbReference>
<keyword evidence="12" id="KW-0744">Spermatogenesis</keyword>
<evidence type="ECO:0000256" key="2">
    <source>
        <dbReference type="ARBA" id="ARBA00008792"/>
    </source>
</evidence>
<evidence type="ECO:0000256" key="4">
    <source>
        <dbReference type="ARBA" id="ARBA00013352"/>
    </source>
</evidence>
<reference evidence="22" key="2">
    <citation type="submission" date="2018-07" db="EMBL/GenBank/DDBJ databases">
        <authorList>
            <person name="Quirk P.G."/>
            <person name="Krulwich T.A."/>
        </authorList>
    </citation>
    <scope>NUCLEOTIDE SEQUENCE</scope>
</reference>
<dbReference type="VEuPathDB" id="VectorBase:CSON015109"/>
<dbReference type="InterPro" id="IPR001650">
    <property type="entry name" value="Helicase_C-like"/>
</dbReference>
<dbReference type="Pfam" id="PF00270">
    <property type="entry name" value="DEAD"/>
    <property type="match status" value="1"/>
</dbReference>
<dbReference type="GO" id="GO:0051321">
    <property type="term" value="P:meiotic cell cycle"/>
    <property type="evidence" value="ECO:0007669"/>
    <property type="project" value="UniProtKB-KW"/>
</dbReference>
<dbReference type="InterPro" id="IPR035437">
    <property type="entry name" value="SNase_OB-fold_sf"/>
</dbReference>
<dbReference type="EMBL" id="UFQS01000092">
    <property type="protein sequence ID" value="SSW99192.1"/>
    <property type="molecule type" value="Genomic_DNA"/>
</dbReference>
<dbReference type="PROSITE" id="PS00028">
    <property type="entry name" value="ZINC_FINGER_C2H2_1"/>
    <property type="match status" value="1"/>
</dbReference>
<evidence type="ECO:0000313" key="21">
    <source>
        <dbReference type="EMBL" id="SSW99192.1"/>
    </source>
</evidence>
<feature type="compositionally biased region" description="Polar residues" evidence="17">
    <location>
        <begin position="1148"/>
        <end position="1158"/>
    </location>
</feature>
<comment type="subcellular location">
    <subcellularLocation>
        <location evidence="1">Cytoplasm</location>
    </subcellularLocation>
</comment>
<evidence type="ECO:0000256" key="5">
    <source>
        <dbReference type="ARBA" id="ARBA00022473"/>
    </source>
</evidence>
<dbReference type="InterPro" id="IPR014001">
    <property type="entry name" value="Helicase_ATP-bd"/>
</dbReference>
<dbReference type="InterPro" id="IPR002999">
    <property type="entry name" value="Tudor"/>
</dbReference>
<reference evidence="21" key="1">
    <citation type="submission" date="2018-04" db="EMBL/GenBank/DDBJ databases">
        <authorList>
            <person name="Go L.Y."/>
            <person name="Mitchell J.A."/>
        </authorList>
    </citation>
    <scope>NUCLEOTIDE SEQUENCE</scope>
    <source>
        <tissue evidence="21">Whole organism</tissue>
    </source>
</reference>
<keyword evidence="13" id="KW-0943">RNA-mediated gene silencing</keyword>
<dbReference type="CDD" id="cd18791">
    <property type="entry name" value="SF2_C_RHA"/>
    <property type="match status" value="1"/>
</dbReference>
<keyword evidence="5" id="KW-0217">Developmental protein</keyword>
<evidence type="ECO:0000256" key="8">
    <source>
        <dbReference type="ARBA" id="ARBA00022782"/>
    </source>
</evidence>
<evidence type="ECO:0000259" key="18">
    <source>
        <dbReference type="PROSITE" id="PS50304"/>
    </source>
</evidence>
<keyword evidence="7" id="KW-0547">Nucleotide-binding</keyword>
<feature type="region of interest" description="Disordered" evidence="17">
    <location>
        <begin position="1924"/>
        <end position="1960"/>
    </location>
</feature>
<dbReference type="CDD" id="cd20379">
    <property type="entry name" value="Tudor_dTUD-like"/>
    <property type="match status" value="1"/>
</dbReference>
<keyword evidence="11" id="KW-0067">ATP-binding</keyword>
<accession>A0A336LNB0</accession>
<dbReference type="Gene3D" id="1.20.120.1080">
    <property type="match status" value="1"/>
</dbReference>
<keyword evidence="9" id="KW-0378">Hydrolase</keyword>
<feature type="domain" description="Tudor" evidence="18">
    <location>
        <begin position="3145"/>
        <end position="3208"/>
    </location>
</feature>
<dbReference type="Pfam" id="PF16059">
    <property type="entry name" value="MGA_dom"/>
    <property type="match status" value="1"/>
</dbReference>
<feature type="compositionally biased region" description="Low complexity" evidence="17">
    <location>
        <begin position="1943"/>
        <end position="1957"/>
    </location>
</feature>
<organism evidence="22">
    <name type="scientific">Culicoides sonorensis</name>
    <name type="common">Biting midge</name>
    <dbReference type="NCBI Taxonomy" id="179676"/>
    <lineage>
        <taxon>Eukaryota</taxon>
        <taxon>Metazoa</taxon>
        <taxon>Ecdysozoa</taxon>
        <taxon>Arthropoda</taxon>
        <taxon>Hexapoda</taxon>
        <taxon>Insecta</taxon>
        <taxon>Pterygota</taxon>
        <taxon>Neoptera</taxon>
        <taxon>Endopterygota</taxon>
        <taxon>Diptera</taxon>
        <taxon>Nematocera</taxon>
        <taxon>Chironomoidea</taxon>
        <taxon>Ceratopogonidae</taxon>
        <taxon>Ceratopogoninae</taxon>
        <taxon>Culicoides</taxon>
        <taxon>Monoculicoides</taxon>
    </lineage>
</organism>
<feature type="region of interest" description="Disordered" evidence="17">
    <location>
        <begin position="1013"/>
        <end position="1062"/>
    </location>
</feature>
<dbReference type="InterPro" id="IPR032060">
    <property type="entry name" value="MGA_dom"/>
</dbReference>
<keyword evidence="8" id="KW-0221">Differentiation</keyword>
<proteinExistence type="inferred from homology"/>
<feature type="region of interest" description="Disordered" evidence="17">
    <location>
        <begin position="1654"/>
        <end position="1675"/>
    </location>
</feature>
<feature type="coiled-coil region" evidence="16">
    <location>
        <begin position="114"/>
        <end position="145"/>
    </location>
</feature>
<feature type="region of interest" description="Disordered" evidence="17">
    <location>
        <begin position="1136"/>
        <end position="1170"/>
    </location>
</feature>
<evidence type="ECO:0000256" key="6">
    <source>
        <dbReference type="ARBA" id="ARBA00022490"/>
    </source>
</evidence>
<dbReference type="InterPro" id="IPR002464">
    <property type="entry name" value="DNA/RNA_helicase_DEAH_CS"/>
</dbReference>
<evidence type="ECO:0000256" key="13">
    <source>
        <dbReference type="ARBA" id="ARBA00023158"/>
    </source>
</evidence>
<feature type="region of interest" description="Disordered" evidence="17">
    <location>
        <begin position="1874"/>
        <end position="1897"/>
    </location>
</feature>
<evidence type="ECO:0000256" key="7">
    <source>
        <dbReference type="ARBA" id="ARBA00022741"/>
    </source>
</evidence>
<dbReference type="InterPro" id="IPR011545">
    <property type="entry name" value="DEAD/DEAH_box_helicase_dom"/>
</dbReference>
<evidence type="ECO:0000256" key="16">
    <source>
        <dbReference type="SAM" id="Coils"/>
    </source>
</evidence>
<dbReference type="PROSITE" id="PS50304">
    <property type="entry name" value="TUDOR"/>
    <property type="match status" value="1"/>
</dbReference>
<dbReference type="GO" id="GO:0031047">
    <property type="term" value="P:regulatory ncRNA-mediated gene silencing"/>
    <property type="evidence" value="ECO:0007669"/>
    <property type="project" value="UniProtKB-KW"/>
</dbReference>
<dbReference type="EC" id="3.6.4.13" evidence="3"/>
<dbReference type="InterPro" id="IPR027417">
    <property type="entry name" value="P-loop_NTPase"/>
</dbReference>
<evidence type="ECO:0000259" key="20">
    <source>
        <dbReference type="PROSITE" id="PS51194"/>
    </source>
</evidence>
<dbReference type="EMBL" id="UFQT01000092">
    <property type="protein sequence ID" value="SSX19572.1"/>
    <property type="molecule type" value="Genomic_DNA"/>
</dbReference>
<dbReference type="GO" id="GO:0005524">
    <property type="term" value="F:ATP binding"/>
    <property type="evidence" value="ECO:0007669"/>
    <property type="project" value="UniProtKB-KW"/>
</dbReference>
<evidence type="ECO:0000256" key="3">
    <source>
        <dbReference type="ARBA" id="ARBA00012552"/>
    </source>
</evidence>
<evidence type="ECO:0000256" key="10">
    <source>
        <dbReference type="ARBA" id="ARBA00022806"/>
    </source>
</evidence>
<feature type="domain" description="Helicase C-terminal" evidence="20">
    <location>
        <begin position="2544"/>
        <end position="2724"/>
    </location>
</feature>
<evidence type="ECO:0000256" key="1">
    <source>
        <dbReference type="ARBA" id="ARBA00004496"/>
    </source>
</evidence>
<feature type="compositionally biased region" description="Polar residues" evidence="17">
    <location>
        <begin position="1665"/>
        <end position="1674"/>
    </location>
</feature>
<dbReference type="GO" id="GO:0030154">
    <property type="term" value="P:cell differentiation"/>
    <property type="evidence" value="ECO:0007669"/>
    <property type="project" value="UniProtKB-KW"/>
</dbReference>
<dbReference type="GO" id="GO:0016787">
    <property type="term" value="F:hydrolase activity"/>
    <property type="evidence" value="ECO:0007669"/>
    <property type="project" value="UniProtKB-KW"/>
</dbReference>